<dbReference type="GO" id="GO:0016740">
    <property type="term" value="F:transferase activity"/>
    <property type="evidence" value="ECO:0007669"/>
    <property type="project" value="UniProtKB-KW"/>
</dbReference>
<dbReference type="Pfam" id="PF01636">
    <property type="entry name" value="APH"/>
    <property type="match status" value="1"/>
</dbReference>
<dbReference type="InterPro" id="IPR052961">
    <property type="entry name" value="Oxido-Kinase-like_Enzymes"/>
</dbReference>
<evidence type="ECO:0000313" key="2">
    <source>
        <dbReference type="EMBL" id="NKY04460.1"/>
    </source>
</evidence>
<dbReference type="RefSeq" id="WP_006372207.1">
    <property type="nucleotide sequence ID" value="NZ_JAAXPC010000018.1"/>
</dbReference>
<dbReference type="PANTHER" id="PTHR23020">
    <property type="entry name" value="UNCHARACTERIZED NUCLEAR HORMONE RECEPTOR-RELATED"/>
    <property type="match status" value="1"/>
</dbReference>
<dbReference type="AlphaFoldDB" id="A0A846WUP3"/>
<evidence type="ECO:0000259" key="1">
    <source>
        <dbReference type="Pfam" id="PF01636"/>
    </source>
</evidence>
<feature type="domain" description="Aminoglycoside phosphotransferase" evidence="1">
    <location>
        <begin position="119"/>
        <end position="267"/>
    </location>
</feature>
<accession>A0A846WUP3</accession>
<gene>
    <name evidence="2" type="ORF">HGA05_23100</name>
</gene>
<comment type="caution">
    <text evidence="2">The sequence shown here is derived from an EMBL/GenBank/DDBJ whole genome shotgun (WGS) entry which is preliminary data.</text>
</comment>
<dbReference type="PANTHER" id="PTHR23020:SF20">
    <property type="entry name" value="CHK KINASE-LIKE DOMAIN-CONTAINING PROTEIN"/>
    <property type="match status" value="1"/>
</dbReference>
<protein>
    <submittedName>
        <fullName evidence="2">Phosphotransferase</fullName>
    </submittedName>
</protein>
<organism evidence="2 3">
    <name type="scientific">Gordonia polyisoprenivorans</name>
    <dbReference type="NCBI Taxonomy" id="84595"/>
    <lineage>
        <taxon>Bacteria</taxon>
        <taxon>Bacillati</taxon>
        <taxon>Actinomycetota</taxon>
        <taxon>Actinomycetes</taxon>
        <taxon>Mycobacteriales</taxon>
        <taxon>Gordoniaceae</taxon>
        <taxon>Gordonia</taxon>
    </lineage>
</organism>
<sequence length="343" mass="37807">MELRTLLRTEIPSIGSDLDTIESSRCGAGQLADSFRVTLSYEPARRGPAGVFVKLPPSNEQSASTARRIDAFAREQFFYEKLLPDLDIRTPRFLGTITFSDGRSGLVLEDLSEATRPLDQLRDGTIEQVASAMNQLAGLQAPLWDDVAAAGGEMRFYNRLDGHTDGLADRYARSWQRYGDIVGGGLTQSQRRLIGRFGDTCRSWAASVTGPRTLTHQDLRLDNLLWSSTDGATVVDWQTLAFTSPAWDPAFLLGTALDPAQRRAVERETVAHHVDALAARGVVGWDIDRAWTEHRRLSGSVLLAMIAALAYVAPTSRGFEMFASLIARGVEQAHDLELIEFLD</sequence>
<reference evidence="2 3" key="1">
    <citation type="submission" date="2020-04" db="EMBL/GenBank/DDBJ databases">
        <title>MicrobeNet Type strains.</title>
        <authorList>
            <person name="Nicholson A.C."/>
        </authorList>
    </citation>
    <scope>NUCLEOTIDE SEQUENCE [LARGE SCALE GENOMIC DNA]</scope>
    <source>
        <strain evidence="2 3">ATCC BAA-14</strain>
    </source>
</reference>
<evidence type="ECO:0000313" key="3">
    <source>
        <dbReference type="Proteomes" id="UP000563898"/>
    </source>
</evidence>
<proteinExistence type="predicted"/>
<dbReference type="EMBL" id="JAAXPC010000018">
    <property type="protein sequence ID" value="NKY04460.1"/>
    <property type="molecule type" value="Genomic_DNA"/>
</dbReference>
<dbReference type="SUPFAM" id="SSF56112">
    <property type="entry name" value="Protein kinase-like (PK-like)"/>
    <property type="match status" value="1"/>
</dbReference>
<dbReference type="Gene3D" id="3.90.1200.10">
    <property type="match status" value="1"/>
</dbReference>
<dbReference type="InterPro" id="IPR002575">
    <property type="entry name" value="Aminoglycoside_PTrfase"/>
</dbReference>
<dbReference type="Proteomes" id="UP000563898">
    <property type="component" value="Unassembled WGS sequence"/>
</dbReference>
<name>A0A846WUP3_9ACTN</name>
<dbReference type="InterPro" id="IPR011009">
    <property type="entry name" value="Kinase-like_dom_sf"/>
</dbReference>
<keyword evidence="2" id="KW-0808">Transferase</keyword>